<sequence length="172" mass="18665">MQEPTSSNIFTSPFTHEQPMSSLPSITEQSTSEPSPFLSLDDHDSTVIESTDPLQQDESTQNVVSSQDEQPSIVDEVGCGSVVSVCKQTYSVVVGTMISTKDTLHSIVMQCNVPMSHVGTVVTSNVLANMYMNDTFITRMKVAVEPTNDQLFLFSGTLSATSLSINTLYSVK</sequence>
<organism evidence="2 3">
    <name type="scientific">Acrasis kona</name>
    <dbReference type="NCBI Taxonomy" id="1008807"/>
    <lineage>
        <taxon>Eukaryota</taxon>
        <taxon>Discoba</taxon>
        <taxon>Heterolobosea</taxon>
        <taxon>Tetramitia</taxon>
        <taxon>Eutetramitia</taxon>
        <taxon>Acrasidae</taxon>
        <taxon>Acrasis</taxon>
    </lineage>
</organism>
<protein>
    <submittedName>
        <fullName evidence="2">Uncharacterized protein</fullName>
    </submittedName>
</protein>
<keyword evidence="3" id="KW-1185">Reference proteome</keyword>
<proteinExistence type="predicted"/>
<feature type="compositionally biased region" description="Polar residues" evidence="1">
    <location>
        <begin position="1"/>
        <end position="34"/>
    </location>
</feature>
<feature type="compositionally biased region" description="Polar residues" evidence="1">
    <location>
        <begin position="47"/>
        <end position="69"/>
    </location>
</feature>
<dbReference type="EMBL" id="JAOPGA020001032">
    <property type="protein sequence ID" value="KAL0484267.1"/>
    <property type="molecule type" value="Genomic_DNA"/>
</dbReference>
<reference evidence="2 3" key="1">
    <citation type="submission" date="2024-03" db="EMBL/GenBank/DDBJ databases">
        <title>The Acrasis kona genome and developmental transcriptomes reveal deep origins of eukaryotic multicellular pathways.</title>
        <authorList>
            <person name="Sheikh S."/>
            <person name="Fu C.-J."/>
            <person name="Brown M.W."/>
            <person name="Baldauf S.L."/>
        </authorList>
    </citation>
    <scope>NUCLEOTIDE SEQUENCE [LARGE SCALE GENOMIC DNA]</scope>
    <source>
        <strain evidence="2 3">ATCC MYA-3509</strain>
    </source>
</reference>
<evidence type="ECO:0000256" key="1">
    <source>
        <dbReference type="SAM" id="MobiDB-lite"/>
    </source>
</evidence>
<feature type="non-terminal residue" evidence="2">
    <location>
        <position position="172"/>
    </location>
</feature>
<dbReference type="AlphaFoldDB" id="A0AAW2Z6I2"/>
<comment type="caution">
    <text evidence="2">The sequence shown here is derived from an EMBL/GenBank/DDBJ whole genome shotgun (WGS) entry which is preliminary data.</text>
</comment>
<gene>
    <name evidence="2" type="ORF">AKO1_004857</name>
</gene>
<evidence type="ECO:0000313" key="2">
    <source>
        <dbReference type="EMBL" id="KAL0484267.1"/>
    </source>
</evidence>
<dbReference type="Proteomes" id="UP001431209">
    <property type="component" value="Unassembled WGS sequence"/>
</dbReference>
<accession>A0AAW2Z6I2</accession>
<evidence type="ECO:0000313" key="3">
    <source>
        <dbReference type="Proteomes" id="UP001431209"/>
    </source>
</evidence>
<name>A0AAW2Z6I2_9EUKA</name>
<feature type="region of interest" description="Disordered" evidence="1">
    <location>
        <begin position="1"/>
        <end position="69"/>
    </location>
</feature>